<keyword evidence="1" id="KW-0812">Transmembrane</keyword>
<name>A0AAW6TXP4_9BACT</name>
<protein>
    <recommendedName>
        <fullName evidence="4">YggT family protein</fullName>
    </recommendedName>
</protein>
<dbReference type="RefSeq" id="WP_349245913.1">
    <property type="nucleotide sequence ID" value="NZ_JASCXX010000021.1"/>
</dbReference>
<feature type="transmembrane region" description="Helical" evidence="1">
    <location>
        <begin position="76"/>
        <end position="97"/>
    </location>
</feature>
<gene>
    <name evidence="2" type="ORF">QJ522_15690</name>
</gene>
<evidence type="ECO:0000313" key="2">
    <source>
        <dbReference type="EMBL" id="MDI6450503.1"/>
    </source>
</evidence>
<dbReference type="EMBL" id="JASCXX010000021">
    <property type="protein sequence ID" value="MDI6450503.1"/>
    <property type="molecule type" value="Genomic_DNA"/>
</dbReference>
<accession>A0AAW6TXP4</accession>
<keyword evidence="1" id="KW-1133">Transmembrane helix</keyword>
<keyword evidence="1" id="KW-0472">Membrane</keyword>
<evidence type="ECO:0008006" key="4">
    <source>
        <dbReference type="Google" id="ProtNLM"/>
    </source>
</evidence>
<sequence>MGIPQLLVFTTVYFLCMVVDVGLFFLMIRALVLRWPTWWLVGFDAAGRRLIDGLLLRINNLWYGVFHTHLSDKGQLIAAIVLFYLAWLAVHSSTSVVR</sequence>
<organism evidence="2 3">
    <name type="scientific">Anaerobaca lacustris</name>
    <dbReference type="NCBI Taxonomy" id="3044600"/>
    <lineage>
        <taxon>Bacteria</taxon>
        <taxon>Pseudomonadati</taxon>
        <taxon>Planctomycetota</taxon>
        <taxon>Phycisphaerae</taxon>
        <taxon>Sedimentisphaerales</taxon>
        <taxon>Anaerobacaceae</taxon>
        <taxon>Anaerobaca</taxon>
    </lineage>
</organism>
<evidence type="ECO:0000313" key="3">
    <source>
        <dbReference type="Proteomes" id="UP001431776"/>
    </source>
</evidence>
<dbReference type="AlphaFoldDB" id="A0AAW6TXP4"/>
<feature type="transmembrane region" description="Helical" evidence="1">
    <location>
        <begin position="12"/>
        <end position="32"/>
    </location>
</feature>
<dbReference type="Proteomes" id="UP001431776">
    <property type="component" value="Unassembled WGS sequence"/>
</dbReference>
<evidence type="ECO:0000256" key="1">
    <source>
        <dbReference type="SAM" id="Phobius"/>
    </source>
</evidence>
<comment type="caution">
    <text evidence="2">The sequence shown here is derived from an EMBL/GenBank/DDBJ whole genome shotgun (WGS) entry which is preliminary data.</text>
</comment>
<reference evidence="2" key="1">
    <citation type="submission" date="2023-05" db="EMBL/GenBank/DDBJ databases">
        <title>Anaerotaeda fermentans gen. nov., sp. nov., a novel anaerobic planctomycete of the new family within the order Sedimentisphaerales isolated from Taman Peninsula, Russia.</title>
        <authorList>
            <person name="Khomyakova M.A."/>
            <person name="Merkel A.Y."/>
            <person name="Slobodkin A.I."/>
        </authorList>
    </citation>
    <scope>NUCLEOTIDE SEQUENCE</scope>
    <source>
        <strain evidence="2">M17dextr</strain>
    </source>
</reference>
<proteinExistence type="predicted"/>
<keyword evidence="3" id="KW-1185">Reference proteome</keyword>